<proteinExistence type="predicted"/>
<reference evidence="1" key="1">
    <citation type="submission" date="2020-05" db="EMBL/GenBank/DDBJ databases">
        <authorList>
            <person name="Chiriac C."/>
            <person name="Salcher M."/>
            <person name="Ghai R."/>
            <person name="Kavagutti S V."/>
        </authorList>
    </citation>
    <scope>NUCLEOTIDE SEQUENCE</scope>
</reference>
<evidence type="ECO:0000313" key="1">
    <source>
        <dbReference type="EMBL" id="CAB4203437.1"/>
    </source>
</evidence>
<dbReference type="EMBL" id="LR797331">
    <property type="protein sequence ID" value="CAB4203437.1"/>
    <property type="molecule type" value="Genomic_DNA"/>
</dbReference>
<protein>
    <submittedName>
        <fullName evidence="1">Uncharacterized protein</fullName>
    </submittedName>
</protein>
<sequence>MRELIEALDQSTDDVVVEYAVQELMKRKTTTVAKAATATAEKLSGGTNLFIGGGVDVVKIDVAKLEAALWDRIVAKVRGYLSRMTPGSEDFAIGGAVDLYGLTTADERKLRKLMEA</sequence>
<gene>
    <name evidence="1" type="ORF">UFOVP1382_53</name>
</gene>
<name>A0A6J5S3S6_9CAUD</name>
<accession>A0A6J5S3S6</accession>
<organism evidence="1">
    <name type="scientific">uncultured Caudovirales phage</name>
    <dbReference type="NCBI Taxonomy" id="2100421"/>
    <lineage>
        <taxon>Viruses</taxon>
        <taxon>Duplodnaviria</taxon>
        <taxon>Heunggongvirae</taxon>
        <taxon>Uroviricota</taxon>
        <taxon>Caudoviricetes</taxon>
        <taxon>Peduoviridae</taxon>
        <taxon>Maltschvirus</taxon>
        <taxon>Maltschvirus maltsch</taxon>
    </lineage>
</organism>